<dbReference type="HOGENOM" id="CLU_021999_1_0_1"/>
<dbReference type="STRING" id="13333.W1PE61"/>
<proteinExistence type="predicted"/>
<dbReference type="PANTHER" id="PTHR34119:SF1">
    <property type="entry name" value="OS04G0394700 PROTEIN"/>
    <property type="match status" value="1"/>
</dbReference>
<keyword evidence="3" id="KW-1185">Reference proteome</keyword>
<dbReference type="AlphaFoldDB" id="W1PE61"/>
<feature type="compositionally biased region" description="Basic and acidic residues" evidence="1">
    <location>
        <begin position="381"/>
        <end position="394"/>
    </location>
</feature>
<accession>W1PE61</accession>
<feature type="region of interest" description="Disordered" evidence="1">
    <location>
        <begin position="567"/>
        <end position="586"/>
    </location>
</feature>
<feature type="region of interest" description="Disordered" evidence="1">
    <location>
        <begin position="409"/>
        <end position="455"/>
    </location>
</feature>
<evidence type="ECO:0000313" key="2">
    <source>
        <dbReference type="EMBL" id="ERN06238.1"/>
    </source>
</evidence>
<dbReference type="Gramene" id="ERN06238">
    <property type="protein sequence ID" value="ERN06238"/>
    <property type="gene ID" value="AMTR_s00016p00190000"/>
</dbReference>
<dbReference type="Gene3D" id="1.20.1270.60">
    <property type="entry name" value="Arfaptin homology (AH) domain/BAR domain"/>
    <property type="match status" value="1"/>
</dbReference>
<reference evidence="3" key="1">
    <citation type="journal article" date="2013" name="Science">
        <title>The Amborella genome and the evolution of flowering plants.</title>
        <authorList>
            <consortium name="Amborella Genome Project"/>
        </authorList>
    </citation>
    <scope>NUCLEOTIDE SEQUENCE [LARGE SCALE GENOMIC DNA]</scope>
</reference>
<dbReference type="InterPro" id="IPR037488">
    <property type="entry name" value="At2g33490-like"/>
</dbReference>
<evidence type="ECO:0000313" key="3">
    <source>
        <dbReference type="Proteomes" id="UP000017836"/>
    </source>
</evidence>
<dbReference type="Proteomes" id="UP000017836">
    <property type="component" value="Unassembled WGS sequence"/>
</dbReference>
<feature type="compositionally biased region" description="Polar residues" evidence="1">
    <location>
        <begin position="567"/>
        <end position="580"/>
    </location>
</feature>
<evidence type="ECO:0000256" key="1">
    <source>
        <dbReference type="SAM" id="MobiDB-lite"/>
    </source>
</evidence>
<dbReference type="CDD" id="cd07307">
    <property type="entry name" value="BAR"/>
    <property type="match status" value="1"/>
</dbReference>
<feature type="compositionally biased region" description="Polar residues" evidence="1">
    <location>
        <begin position="314"/>
        <end position="324"/>
    </location>
</feature>
<dbReference type="eggNOG" id="ENOG502QQ6Z">
    <property type="taxonomic scope" value="Eukaryota"/>
</dbReference>
<feature type="region of interest" description="Disordered" evidence="1">
    <location>
        <begin position="348"/>
        <end position="394"/>
    </location>
</feature>
<feature type="region of interest" description="Disordered" evidence="1">
    <location>
        <begin position="311"/>
        <end position="333"/>
    </location>
</feature>
<dbReference type="PANTHER" id="PTHR34119">
    <property type="entry name" value="HYDROXYPROLINE-RICH GLYCOPROTEIN-LIKE"/>
    <property type="match status" value="1"/>
</dbReference>
<dbReference type="InterPro" id="IPR027267">
    <property type="entry name" value="AH/BAR_dom_sf"/>
</dbReference>
<name>W1PE61_AMBTC</name>
<organism evidence="2 3">
    <name type="scientific">Amborella trichopoda</name>
    <dbReference type="NCBI Taxonomy" id="13333"/>
    <lineage>
        <taxon>Eukaryota</taxon>
        <taxon>Viridiplantae</taxon>
        <taxon>Streptophyta</taxon>
        <taxon>Embryophyta</taxon>
        <taxon>Tracheophyta</taxon>
        <taxon>Spermatophyta</taxon>
        <taxon>Magnoliopsida</taxon>
        <taxon>Amborellales</taxon>
        <taxon>Amborellaceae</taxon>
        <taxon>Amborella</taxon>
    </lineage>
</organism>
<feature type="compositionally biased region" description="Low complexity" evidence="1">
    <location>
        <begin position="506"/>
        <end position="515"/>
    </location>
</feature>
<dbReference type="EMBL" id="KI393908">
    <property type="protein sequence ID" value="ERN06238.1"/>
    <property type="molecule type" value="Genomic_DNA"/>
</dbReference>
<protein>
    <submittedName>
        <fullName evidence="2">Uncharacterized protein</fullName>
    </submittedName>
</protein>
<dbReference type="SUPFAM" id="SSF103657">
    <property type="entry name" value="BAR/IMD domain-like"/>
    <property type="match status" value="1"/>
</dbReference>
<gene>
    <name evidence="2" type="ORF">AMTR_s00016p00190000</name>
</gene>
<dbReference type="OMA" id="QTHEEGN"/>
<sequence length="621" mass="69114">MKSSLKKLRGFTIHKSDARKEDYRPLSQLDELEQASKDMEEMRSCYDSFLIAAAATANSAFEFSESLKEMGACLLEKTALIDDEDSGRVLIMLGKAQYELQKLVDNYRSHIIQTITNPSESLLNELQTVEEMKSQCDEKREVYEFMKAARRDKSKSRNTKGESYSSQLQTAQEEYNEQATLFVFRLKSLKQGQSRSLLTQATRHHAAQLSFFRKGLKSLEGIEAHVKQVTEQQHIDYQFSELEEDDADYGDEDEGYDAFDDGELSFDNEQNDDEMELDQINHASVSPVKTISSQVNIDRPQRHYHAVVSKPRLGSQSAPISAATTEKPRSLPSTTTRKFHTYVLPIPLDAKNSPTTQDHGTRPMSTRGPAHSLYHSSPLEQNKHCGESRPKQSSERIRFSVLKENNFNRPTIQSKGSLPKFNSRIPSDTKRIKRHAFSGPLPGNSLSRKPIISHSGFGDSTENPLLGYGILTRVPVSHSPRLSPSASPPLTSPKISELHELPRPPSSSAKSPRPSNSITYSAPLAPKRNQEPLTVNRVTFLTPTAASPLPTPPGTVLYSFSIPSSRQKAGALQSTKSSEASPGKETIEEVFSPPLTPIAFSNIKRASSASALEGHAKKNQW</sequence>
<feature type="region of interest" description="Disordered" evidence="1">
    <location>
        <begin position="478"/>
        <end position="531"/>
    </location>
</feature>